<gene>
    <name evidence="2" type="ORF">B0T18DRAFT_415395</name>
</gene>
<name>A0AA40EQ96_9PEZI</name>
<feature type="compositionally biased region" description="Low complexity" evidence="1">
    <location>
        <begin position="97"/>
        <end position="112"/>
    </location>
</feature>
<dbReference type="EMBL" id="JAUKUD010000005">
    <property type="protein sequence ID" value="KAK0743526.1"/>
    <property type="molecule type" value="Genomic_DNA"/>
</dbReference>
<evidence type="ECO:0000313" key="3">
    <source>
        <dbReference type="Proteomes" id="UP001172155"/>
    </source>
</evidence>
<protein>
    <submittedName>
        <fullName evidence="2">Uncharacterized protein</fullName>
    </submittedName>
</protein>
<organism evidence="2 3">
    <name type="scientific">Schizothecium vesticola</name>
    <dbReference type="NCBI Taxonomy" id="314040"/>
    <lineage>
        <taxon>Eukaryota</taxon>
        <taxon>Fungi</taxon>
        <taxon>Dikarya</taxon>
        <taxon>Ascomycota</taxon>
        <taxon>Pezizomycotina</taxon>
        <taxon>Sordariomycetes</taxon>
        <taxon>Sordariomycetidae</taxon>
        <taxon>Sordariales</taxon>
        <taxon>Schizotheciaceae</taxon>
        <taxon>Schizothecium</taxon>
    </lineage>
</organism>
<feature type="region of interest" description="Disordered" evidence="1">
    <location>
        <begin position="1"/>
        <end position="24"/>
    </location>
</feature>
<reference evidence="2" key="1">
    <citation type="submission" date="2023-06" db="EMBL/GenBank/DDBJ databases">
        <title>Genome-scale phylogeny and comparative genomics of the fungal order Sordariales.</title>
        <authorList>
            <consortium name="Lawrence Berkeley National Laboratory"/>
            <person name="Hensen N."/>
            <person name="Bonometti L."/>
            <person name="Westerberg I."/>
            <person name="Brannstrom I.O."/>
            <person name="Guillou S."/>
            <person name="Cros-Aarteil S."/>
            <person name="Calhoun S."/>
            <person name="Haridas S."/>
            <person name="Kuo A."/>
            <person name="Mondo S."/>
            <person name="Pangilinan J."/>
            <person name="Riley R."/>
            <person name="LaButti K."/>
            <person name="Andreopoulos B."/>
            <person name="Lipzen A."/>
            <person name="Chen C."/>
            <person name="Yanf M."/>
            <person name="Daum C."/>
            <person name="Ng V."/>
            <person name="Clum A."/>
            <person name="Steindorff A."/>
            <person name="Ohm R."/>
            <person name="Martin F."/>
            <person name="Silar P."/>
            <person name="Natvig D."/>
            <person name="Lalanne C."/>
            <person name="Gautier V."/>
            <person name="Ament-velasquez S.L."/>
            <person name="Kruys A."/>
            <person name="Hutchinson M.I."/>
            <person name="Powell A.J."/>
            <person name="Barry K."/>
            <person name="Miller A.N."/>
            <person name="Grigoriev I.V."/>
            <person name="Debuchy R."/>
            <person name="Gladieux P."/>
            <person name="Thoren M.H."/>
            <person name="Johannesson H."/>
        </authorList>
    </citation>
    <scope>NUCLEOTIDE SEQUENCE</scope>
    <source>
        <strain evidence="2">SMH3187-1</strain>
    </source>
</reference>
<dbReference type="Proteomes" id="UP001172155">
    <property type="component" value="Unassembled WGS sequence"/>
</dbReference>
<keyword evidence="3" id="KW-1185">Reference proteome</keyword>
<comment type="caution">
    <text evidence="2">The sequence shown here is derived from an EMBL/GenBank/DDBJ whole genome shotgun (WGS) entry which is preliminary data.</text>
</comment>
<sequence length="302" mass="33377">MPLPNPLKRRGKSREKSANTATSGFAQFFLGAKKKIQPKLHTNLQPQNRRTDSSSSSSESRSQTTRTYGWPGIDTNLLYPTKYIQNRRGRKKRRRASSASSQASQASQVSDASLEPAAATLEAFEDSLDAYKTAIKKSNKIAGRFMKAVRNQKKAPGNPAEYPGRVSPQFKSALEAMERLSWKADECRPIFDTDKYREAEYIISTAPIVVLHDDLTVLINKYPARIFSASHGMLVSSATESAALQKALTKLSNGLDEWMAGIRDSDKGSNEQDGNVAVTLQVPTTARSKRQTLATLFQRASM</sequence>
<proteinExistence type="predicted"/>
<feature type="compositionally biased region" description="Basic residues" evidence="1">
    <location>
        <begin position="85"/>
        <end position="96"/>
    </location>
</feature>
<evidence type="ECO:0000256" key="1">
    <source>
        <dbReference type="SAM" id="MobiDB-lite"/>
    </source>
</evidence>
<accession>A0AA40EQ96</accession>
<feature type="region of interest" description="Disordered" evidence="1">
    <location>
        <begin position="36"/>
        <end position="112"/>
    </location>
</feature>
<evidence type="ECO:0000313" key="2">
    <source>
        <dbReference type="EMBL" id="KAK0743526.1"/>
    </source>
</evidence>
<dbReference type="AlphaFoldDB" id="A0AA40EQ96"/>
<feature type="compositionally biased region" description="Low complexity" evidence="1">
    <location>
        <begin position="53"/>
        <end position="67"/>
    </location>
</feature>